<proteinExistence type="predicted"/>
<reference evidence="4 6" key="2">
    <citation type="submission" date="2018-08" db="EMBL/GenBank/DDBJ databases">
        <title>Genomic Encyclopedia of Archaeal and Bacterial Type Strains, Phase II (KMG-II): from individual species to whole genera.</title>
        <authorList>
            <person name="Goeker M."/>
        </authorList>
    </citation>
    <scope>NUCLEOTIDE SEQUENCE [LARGE SCALE GENOMIC DNA]</scope>
    <source>
        <strain evidence="4 6">DSM 2261</strain>
    </source>
</reference>
<evidence type="ECO:0008006" key="7">
    <source>
        <dbReference type="Google" id="ProtNLM"/>
    </source>
</evidence>
<dbReference type="Proteomes" id="UP000256345">
    <property type="component" value="Unassembled WGS sequence"/>
</dbReference>
<evidence type="ECO:0000313" key="5">
    <source>
        <dbReference type="Proteomes" id="UP000035579"/>
    </source>
</evidence>
<protein>
    <recommendedName>
        <fullName evidence="7">Lipoprotein</fullName>
    </recommendedName>
</protein>
<evidence type="ECO:0000256" key="2">
    <source>
        <dbReference type="SAM" id="SignalP"/>
    </source>
</evidence>
<evidence type="ECO:0000313" key="4">
    <source>
        <dbReference type="EMBL" id="REG19107.1"/>
    </source>
</evidence>
<dbReference type="EMBL" id="CP011509">
    <property type="protein sequence ID" value="AKJ07496.1"/>
    <property type="molecule type" value="Genomic_DNA"/>
</dbReference>
<feature type="chain" id="PRO_5042068965" description="Lipoprotein" evidence="2">
    <location>
        <begin position="28"/>
        <end position="337"/>
    </location>
</feature>
<gene>
    <name evidence="3" type="ORF">AA314_09122</name>
    <name evidence="4" type="ORF">ATI61_12358</name>
</gene>
<dbReference type="RefSeq" id="WP_047860504.1">
    <property type="nucleotide sequence ID" value="NZ_CP011509.1"/>
</dbReference>
<keyword evidence="2" id="KW-0732">Signal</keyword>
<sequence length="337" mass="35198">MRSFKTSLRSSLSLVLLATGACGPSLGGAPPPPRSPTGAGCDDSATSQFVANKLTLPSLTRSYAGDMDGDGSTDNRFHTLFAGLQTVGFDTQTMVNNMATNGRGMTLMEMRGSAQREGCAATMRMQAAEHPPAPPRYDGRDTFTPRPGSPAVSLSGSVSNGVLGTTSPTKMQASEVTPLRIQVTLVEGVTVPLDLYGVEVQGALSDSGAMEGEVHAVLRKQDIDEQVIPAMAQALTAKVNKEPTGAVAQSIVAFFEDTEDSATSKAKCDADPARCCAMNPATCELSAEELRENAMLMGYLEPDVQMFDNGSWKPTPGGTAKDSLSVGFGLSAVQASF</sequence>
<keyword evidence="6" id="KW-1185">Reference proteome</keyword>
<dbReference type="AlphaFoldDB" id="A0AAC8QHA9"/>
<dbReference type="EMBL" id="QUMU01000023">
    <property type="protein sequence ID" value="REG19107.1"/>
    <property type="molecule type" value="Genomic_DNA"/>
</dbReference>
<dbReference type="Proteomes" id="UP000035579">
    <property type="component" value="Chromosome"/>
</dbReference>
<accession>A0AAC8QHA9</accession>
<name>A0AAC8QHA9_9BACT</name>
<dbReference type="KEGG" id="age:AA314_09122"/>
<reference evidence="3 5" key="1">
    <citation type="submission" date="2015-05" db="EMBL/GenBank/DDBJ databases">
        <title>Genome assembly of Archangium gephyra DSM 2261.</title>
        <authorList>
            <person name="Sharma G."/>
            <person name="Subramanian S."/>
        </authorList>
    </citation>
    <scope>NUCLEOTIDE SEQUENCE [LARGE SCALE GENOMIC DNA]</scope>
    <source>
        <strain evidence="3 5">DSM 2261</strain>
    </source>
</reference>
<organism evidence="3 5">
    <name type="scientific">Archangium gephyra</name>
    <dbReference type="NCBI Taxonomy" id="48"/>
    <lineage>
        <taxon>Bacteria</taxon>
        <taxon>Pseudomonadati</taxon>
        <taxon>Myxococcota</taxon>
        <taxon>Myxococcia</taxon>
        <taxon>Myxococcales</taxon>
        <taxon>Cystobacterineae</taxon>
        <taxon>Archangiaceae</taxon>
        <taxon>Archangium</taxon>
    </lineage>
</organism>
<evidence type="ECO:0000313" key="6">
    <source>
        <dbReference type="Proteomes" id="UP000256345"/>
    </source>
</evidence>
<feature type="region of interest" description="Disordered" evidence="1">
    <location>
        <begin position="126"/>
        <end position="160"/>
    </location>
</feature>
<evidence type="ECO:0000313" key="3">
    <source>
        <dbReference type="EMBL" id="AKJ07496.1"/>
    </source>
</evidence>
<dbReference type="PROSITE" id="PS51257">
    <property type="entry name" value="PROKAR_LIPOPROTEIN"/>
    <property type="match status" value="1"/>
</dbReference>
<feature type="signal peptide" evidence="2">
    <location>
        <begin position="1"/>
        <end position="27"/>
    </location>
</feature>
<evidence type="ECO:0000256" key="1">
    <source>
        <dbReference type="SAM" id="MobiDB-lite"/>
    </source>
</evidence>